<feature type="domain" description="HTH lysR-type" evidence="5">
    <location>
        <begin position="3"/>
        <end position="60"/>
    </location>
</feature>
<evidence type="ECO:0000313" key="7">
    <source>
        <dbReference type="Proteomes" id="UP000626026"/>
    </source>
</evidence>
<dbReference type="EMBL" id="JACTVA010000005">
    <property type="protein sequence ID" value="MBC9206094.1"/>
    <property type="molecule type" value="Genomic_DNA"/>
</dbReference>
<dbReference type="SUPFAM" id="SSF46785">
    <property type="entry name" value="Winged helix' DNA-binding domain"/>
    <property type="match status" value="1"/>
</dbReference>
<evidence type="ECO:0000256" key="2">
    <source>
        <dbReference type="ARBA" id="ARBA00023015"/>
    </source>
</evidence>
<dbReference type="PANTHER" id="PTHR30419">
    <property type="entry name" value="HTH-TYPE TRANSCRIPTIONAL REGULATOR YBHD"/>
    <property type="match status" value="1"/>
</dbReference>
<evidence type="ECO:0000313" key="6">
    <source>
        <dbReference type="EMBL" id="MBC9206094.1"/>
    </source>
</evidence>
<dbReference type="InterPro" id="IPR036388">
    <property type="entry name" value="WH-like_DNA-bd_sf"/>
</dbReference>
<dbReference type="PROSITE" id="PS50931">
    <property type="entry name" value="HTH_LYSR"/>
    <property type="match status" value="1"/>
</dbReference>
<dbReference type="PRINTS" id="PR00039">
    <property type="entry name" value="HTHLYSR"/>
</dbReference>
<dbReference type="CDD" id="cd08440">
    <property type="entry name" value="PBP2_LTTR_like_4"/>
    <property type="match status" value="1"/>
</dbReference>
<dbReference type="Pfam" id="PF00126">
    <property type="entry name" value="HTH_1"/>
    <property type="match status" value="1"/>
</dbReference>
<keyword evidence="4" id="KW-0804">Transcription</keyword>
<dbReference type="InterPro" id="IPR005119">
    <property type="entry name" value="LysR_subst-bd"/>
</dbReference>
<name>A0ABR7RIF8_9PROT</name>
<keyword evidence="7" id="KW-1185">Reference proteome</keyword>
<evidence type="ECO:0000256" key="4">
    <source>
        <dbReference type="ARBA" id="ARBA00023163"/>
    </source>
</evidence>
<dbReference type="Proteomes" id="UP000626026">
    <property type="component" value="Unassembled WGS sequence"/>
</dbReference>
<keyword evidence="3" id="KW-0238">DNA-binding</keyword>
<dbReference type="RefSeq" id="WP_187783276.1">
    <property type="nucleotide sequence ID" value="NZ_JACTVA010000005.1"/>
</dbReference>
<dbReference type="PANTHER" id="PTHR30419:SF8">
    <property type="entry name" value="NITROGEN ASSIMILATION TRANSCRIPTIONAL ACTIVATOR-RELATED"/>
    <property type="match status" value="1"/>
</dbReference>
<comment type="caution">
    <text evidence="6">The sequence shown here is derived from an EMBL/GenBank/DDBJ whole genome shotgun (WGS) entry which is preliminary data.</text>
</comment>
<dbReference type="Gene3D" id="3.40.190.290">
    <property type="match status" value="1"/>
</dbReference>
<evidence type="ECO:0000256" key="1">
    <source>
        <dbReference type="ARBA" id="ARBA00009437"/>
    </source>
</evidence>
<dbReference type="InterPro" id="IPR000847">
    <property type="entry name" value="LysR_HTH_N"/>
</dbReference>
<accession>A0ABR7RIF8</accession>
<comment type="similarity">
    <text evidence="1">Belongs to the LysR transcriptional regulatory family.</text>
</comment>
<dbReference type="InterPro" id="IPR050950">
    <property type="entry name" value="HTH-type_LysR_regulators"/>
</dbReference>
<keyword evidence="2" id="KW-0805">Transcription regulation</keyword>
<sequence>MSLSLRQLRAFAMAMETGSFGRAAARLHLSQPALTVQIRTLEETLGLTLFDRSARGVRPTEAGRTLAQSFARILEELDQVVAGAREQAARRSGTVHLAVLPSVAATVLPVALARLRQAHPAIRVLVRDAVARRVSEMLKAGEAELGIGTLPGPDPELTAETLFEDELVAVLPPGHALARRKKLTPAILAAEPLVLTEPGSSVRQLAERAFAEAGLVLRPAYEATYMSTAVALVRAGLGVGVLPATALDLQLAPLLELRPIPVPSMRRHILLLARRNSSLSPAAEALAEVLRATVVVMPKVG</sequence>
<dbReference type="SUPFAM" id="SSF53850">
    <property type="entry name" value="Periplasmic binding protein-like II"/>
    <property type="match status" value="1"/>
</dbReference>
<dbReference type="InterPro" id="IPR036390">
    <property type="entry name" value="WH_DNA-bd_sf"/>
</dbReference>
<organism evidence="6 7">
    <name type="scientific">Teichococcus aerophilus</name>
    <dbReference type="NCBI Taxonomy" id="1224513"/>
    <lineage>
        <taxon>Bacteria</taxon>
        <taxon>Pseudomonadati</taxon>
        <taxon>Pseudomonadota</taxon>
        <taxon>Alphaproteobacteria</taxon>
        <taxon>Acetobacterales</taxon>
        <taxon>Roseomonadaceae</taxon>
        <taxon>Roseomonas</taxon>
    </lineage>
</organism>
<gene>
    <name evidence="6" type="ORF">IBL26_04545</name>
</gene>
<protein>
    <submittedName>
        <fullName evidence="6">LysR family transcriptional regulator</fullName>
    </submittedName>
</protein>
<evidence type="ECO:0000256" key="3">
    <source>
        <dbReference type="ARBA" id="ARBA00023125"/>
    </source>
</evidence>
<proteinExistence type="inferred from homology"/>
<dbReference type="Pfam" id="PF03466">
    <property type="entry name" value="LysR_substrate"/>
    <property type="match status" value="1"/>
</dbReference>
<dbReference type="Gene3D" id="1.10.10.10">
    <property type="entry name" value="Winged helix-like DNA-binding domain superfamily/Winged helix DNA-binding domain"/>
    <property type="match status" value="1"/>
</dbReference>
<evidence type="ECO:0000259" key="5">
    <source>
        <dbReference type="PROSITE" id="PS50931"/>
    </source>
</evidence>
<reference evidence="6 7" key="1">
    <citation type="journal article" date="2013" name="Int. J. Syst. Evol. Microbiol.">
        <title>Roseomonas aerophila sp. nov., isolated from air.</title>
        <authorList>
            <person name="Kim S.J."/>
            <person name="Weon H.Y."/>
            <person name="Ahn J.H."/>
            <person name="Hong S.B."/>
            <person name="Seok S.J."/>
            <person name="Whang K.S."/>
            <person name="Kwon S.W."/>
        </authorList>
    </citation>
    <scope>NUCLEOTIDE SEQUENCE [LARGE SCALE GENOMIC DNA]</scope>
    <source>
        <strain evidence="6 7">NBRC 108923</strain>
    </source>
</reference>